<comment type="caution">
    <text evidence="2">The sequence shown here is derived from an EMBL/GenBank/DDBJ whole genome shotgun (WGS) entry which is preliminary data.</text>
</comment>
<dbReference type="EMBL" id="MU006094">
    <property type="protein sequence ID" value="KAF2839502.1"/>
    <property type="molecule type" value="Genomic_DNA"/>
</dbReference>
<dbReference type="AlphaFoldDB" id="A0A9P4VS46"/>
<feature type="region of interest" description="Disordered" evidence="1">
    <location>
        <begin position="21"/>
        <end position="132"/>
    </location>
</feature>
<dbReference type="Proteomes" id="UP000799429">
    <property type="component" value="Unassembled WGS sequence"/>
</dbReference>
<protein>
    <submittedName>
        <fullName evidence="2">Uncharacterized protein</fullName>
    </submittedName>
</protein>
<name>A0A9P4VS46_9PEZI</name>
<evidence type="ECO:0000313" key="2">
    <source>
        <dbReference type="EMBL" id="KAF2839502.1"/>
    </source>
</evidence>
<organism evidence="2 3">
    <name type="scientific">Patellaria atrata CBS 101060</name>
    <dbReference type="NCBI Taxonomy" id="1346257"/>
    <lineage>
        <taxon>Eukaryota</taxon>
        <taxon>Fungi</taxon>
        <taxon>Dikarya</taxon>
        <taxon>Ascomycota</taxon>
        <taxon>Pezizomycotina</taxon>
        <taxon>Dothideomycetes</taxon>
        <taxon>Dothideomycetes incertae sedis</taxon>
        <taxon>Patellariales</taxon>
        <taxon>Patellariaceae</taxon>
        <taxon>Patellaria</taxon>
    </lineage>
</organism>
<sequence length="132" mass="14909">MPIIIRRKNEKDKPNDLLCYRTTQQVDRPPIYQSTLSTPIRPTNHVAGIVYKPTSNKNVSVHRQHHHNEKPSPANPPKAPNLSQTQRDQTRVTPKLPLSPPLTTETESRMPARPQPKAAADIDGNPQPTLHR</sequence>
<accession>A0A9P4VS46</accession>
<reference evidence="2" key="1">
    <citation type="journal article" date="2020" name="Stud. Mycol.">
        <title>101 Dothideomycetes genomes: a test case for predicting lifestyles and emergence of pathogens.</title>
        <authorList>
            <person name="Haridas S."/>
            <person name="Albert R."/>
            <person name="Binder M."/>
            <person name="Bloem J."/>
            <person name="Labutti K."/>
            <person name="Salamov A."/>
            <person name="Andreopoulos B."/>
            <person name="Baker S."/>
            <person name="Barry K."/>
            <person name="Bills G."/>
            <person name="Bluhm B."/>
            <person name="Cannon C."/>
            <person name="Castanera R."/>
            <person name="Culley D."/>
            <person name="Daum C."/>
            <person name="Ezra D."/>
            <person name="Gonzalez J."/>
            <person name="Henrissat B."/>
            <person name="Kuo A."/>
            <person name="Liang C."/>
            <person name="Lipzen A."/>
            <person name="Lutzoni F."/>
            <person name="Magnuson J."/>
            <person name="Mondo S."/>
            <person name="Nolan M."/>
            <person name="Ohm R."/>
            <person name="Pangilinan J."/>
            <person name="Park H.-J."/>
            <person name="Ramirez L."/>
            <person name="Alfaro M."/>
            <person name="Sun H."/>
            <person name="Tritt A."/>
            <person name="Yoshinaga Y."/>
            <person name="Zwiers L.-H."/>
            <person name="Turgeon B."/>
            <person name="Goodwin S."/>
            <person name="Spatafora J."/>
            <person name="Crous P."/>
            <person name="Grigoriev I."/>
        </authorList>
    </citation>
    <scope>NUCLEOTIDE SEQUENCE</scope>
    <source>
        <strain evidence="2">CBS 101060</strain>
    </source>
</reference>
<evidence type="ECO:0000313" key="3">
    <source>
        <dbReference type="Proteomes" id="UP000799429"/>
    </source>
</evidence>
<keyword evidence="3" id="KW-1185">Reference proteome</keyword>
<evidence type="ECO:0000256" key="1">
    <source>
        <dbReference type="SAM" id="MobiDB-lite"/>
    </source>
</evidence>
<feature type="compositionally biased region" description="Polar residues" evidence="1">
    <location>
        <begin position="21"/>
        <end position="41"/>
    </location>
</feature>
<proteinExistence type="predicted"/>
<gene>
    <name evidence="2" type="ORF">M501DRAFT_1015602</name>
</gene>